<dbReference type="CDD" id="cd02209">
    <property type="entry name" value="cupin_XRE_C"/>
    <property type="match status" value="1"/>
</dbReference>
<dbReference type="SUPFAM" id="SSF52540">
    <property type="entry name" value="P-loop containing nucleoside triphosphate hydrolases"/>
    <property type="match status" value="1"/>
</dbReference>
<dbReference type="Proteomes" id="UP000427769">
    <property type="component" value="Chromosome"/>
</dbReference>
<dbReference type="Pfam" id="PF07883">
    <property type="entry name" value="Cupin_2"/>
    <property type="match status" value="1"/>
</dbReference>
<dbReference type="CDD" id="cd00093">
    <property type="entry name" value="HTH_XRE"/>
    <property type="match status" value="1"/>
</dbReference>
<dbReference type="Pfam" id="PF06745">
    <property type="entry name" value="ATPase"/>
    <property type="match status" value="1"/>
</dbReference>
<dbReference type="SMART" id="SM00530">
    <property type="entry name" value="HTH_XRE"/>
    <property type="match status" value="1"/>
</dbReference>
<dbReference type="InterPro" id="IPR027417">
    <property type="entry name" value="P-loop_NTPase"/>
</dbReference>
<dbReference type="SUPFAM" id="SSF47413">
    <property type="entry name" value="lambda repressor-like DNA-binding domains"/>
    <property type="match status" value="1"/>
</dbReference>
<dbReference type="Gene3D" id="1.10.260.40">
    <property type="entry name" value="lambda repressor-like DNA-binding domains"/>
    <property type="match status" value="1"/>
</dbReference>
<dbReference type="AlphaFoldDB" id="A0A5K7Z6F4"/>
<sequence>MFKKKTRVSSGVPQLDRQLGGLFIGDNVVWYDNAGSLASIFSLNFIQESQNRNKPLIYISFDRSPKSLLEDLGPLAENQHMTILDCFTHGKGDGSEVFSKFYEKNGARWPYRIVCINDPEDPGVVSEAFYNLHATMQGDVRFVFDSLTGMQDLWGGEEAILKFYSHACPRLYELDTIAYWIMEKGAHSDRLRANINHIAQVAVDLTVSRGKTALTILKADKRKPDALNRPLVYWNDGLAVTFESESGKSNNIDLGGRLKQIRKRQAMAQKELAALVGVTPSTISQIESGTIYPSLPALYKIAEVLGVPVAGLFQDRSDDAAQVVFSGEGIRMSLADLPKSDVVGYRLSPPNFDADADPFIVEIPEGKKLGSHFFVHKGQEMGYLLTGQLELEMGSRLHRAQPGDVIYLTGELPSQWKNTGEGTARLLWVKIKK</sequence>
<accession>A0A5K7Z6F4</accession>
<gene>
    <name evidence="3" type="ORF">DSCW_26680</name>
</gene>
<keyword evidence="1" id="KW-0238">DNA-binding</keyword>
<dbReference type="RefSeq" id="WP_155304192.1">
    <property type="nucleotide sequence ID" value="NZ_AP021875.1"/>
</dbReference>
<dbReference type="InterPro" id="IPR013096">
    <property type="entry name" value="Cupin_2"/>
</dbReference>
<dbReference type="PANTHER" id="PTHR46797">
    <property type="entry name" value="HTH-TYPE TRANSCRIPTIONAL REGULATOR"/>
    <property type="match status" value="1"/>
</dbReference>
<evidence type="ECO:0000259" key="2">
    <source>
        <dbReference type="PROSITE" id="PS50943"/>
    </source>
</evidence>
<name>A0A5K7Z6F4_9BACT</name>
<dbReference type="OrthoDB" id="9812167at2"/>
<dbReference type="InterPro" id="IPR010982">
    <property type="entry name" value="Lambda_DNA-bd_dom_sf"/>
</dbReference>
<dbReference type="PROSITE" id="PS50943">
    <property type="entry name" value="HTH_CROC1"/>
    <property type="match status" value="1"/>
</dbReference>
<protein>
    <recommendedName>
        <fullName evidence="2">HTH cro/C1-type domain-containing protein</fullName>
    </recommendedName>
</protein>
<dbReference type="Gene3D" id="3.40.50.300">
    <property type="entry name" value="P-loop containing nucleotide triphosphate hydrolases"/>
    <property type="match status" value="1"/>
</dbReference>
<dbReference type="InterPro" id="IPR014710">
    <property type="entry name" value="RmlC-like_jellyroll"/>
</dbReference>
<dbReference type="InterPro" id="IPR011051">
    <property type="entry name" value="RmlC_Cupin_sf"/>
</dbReference>
<dbReference type="InterPro" id="IPR001387">
    <property type="entry name" value="Cro/C1-type_HTH"/>
</dbReference>
<evidence type="ECO:0000256" key="1">
    <source>
        <dbReference type="ARBA" id="ARBA00023125"/>
    </source>
</evidence>
<reference evidence="3 4" key="1">
    <citation type="submission" date="2019-11" db="EMBL/GenBank/DDBJ databases">
        <title>Comparative genomics of hydrocarbon-degrading Desulfosarcina strains.</title>
        <authorList>
            <person name="Watanabe M."/>
            <person name="Kojima H."/>
            <person name="Fukui M."/>
        </authorList>
    </citation>
    <scope>NUCLEOTIDE SEQUENCE [LARGE SCALE GENOMIC DNA]</scope>
    <source>
        <strain evidence="3 4">PP31</strain>
    </source>
</reference>
<evidence type="ECO:0000313" key="4">
    <source>
        <dbReference type="Proteomes" id="UP000427769"/>
    </source>
</evidence>
<dbReference type="Pfam" id="PF01381">
    <property type="entry name" value="HTH_3"/>
    <property type="match status" value="1"/>
</dbReference>
<dbReference type="InterPro" id="IPR014774">
    <property type="entry name" value="KaiC-like_dom"/>
</dbReference>
<proteinExistence type="predicted"/>
<dbReference type="KEGG" id="dwd:DSCW_26680"/>
<organism evidence="3 4">
    <name type="scientific">Desulfosarcina widdelii</name>
    <dbReference type="NCBI Taxonomy" id="947919"/>
    <lineage>
        <taxon>Bacteria</taxon>
        <taxon>Pseudomonadati</taxon>
        <taxon>Thermodesulfobacteriota</taxon>
        <taxon>Desulfobacteria</taxon>
        <taxon>Desulfobacterales</taxon>
        <taxon>Desulfosarcinaceae</taxon>
        <taxon>Desulfosarcina</taxon>
    </lineage>
</organism>
<feature type="domain" description="HTH cro/C1-type" evidence="2">
    <location>
        <begin position="258"/>
        <end position="312"/>
    </location>
</feature>
<keyword evidence="4" id="KW-1185">Reference proteome</keyword>
<dbReference type="EMBL" id="AP021875">
    <property type="protein sequence ID" value="BBO75251.1"/>
    <property type="molecule type" value="Genomic_DNA"/>
</dbReference>
<dbReference type="SUPFAM" id="SSF51182">
    <property type="entry name" value="RmlC-like cupins"/>
    <property type="match status" value="1"/>
</dbReference>
<evidence type="ECO:0000313" key="3">
    <source>
        <dbReference type="EMBL" id="BBO75251.1"/>
    </source>
</evidence>
<dbReference type="GO" id="GO:0003677">
    <property type="term" value="F:DNA binding"/>
    <property type="evidence" value="ECO:0007669"/>
    <property type="project" value="UniProtKB-KW"/>
</dbReference>
<dbReference type="PANTHER" id="PTHR46797:SF2">
    <property type="entry name" value="TRANSCRIPTIONAL REGULATOR"/>
    <property type="match status" value="1"/>
</dbReference>
<dbReference type="Gene3D" id="2.60.120.10">
    <property type="entry name" value="Jelly Rolls"/>
    <property type="match status" value="1"/>
</dbReference>
<dbReference type="GO" id="GO:0003700">
    <property type="term" value="F:DNA-binding transcription factor activity"/>
    <property type="evidence" value="ECO:0007669"/>
    <property type="project" value="TreeGrafter"/>
</dbReference>
<dbReference type="GO" id="GO:0005829">
    <property type="term" value="C:cytosol"/>
    <property type="evidence" value="ECO:0007669"/>
    <property type="project" value="TreeGrafter"/>
</dbReference>
<dbReference type="InterPro" id="IPR050807">
    <property type="entry name" value="TransReg_Diox_bact_type"/>
</dbReference>